<name>A0AB39VHN6_9FUSO</name>
<proteinExistence type="predicted"/>
<keyword evidence="3" id="KW-0255">Endonuclease</keyword>
<keyword evidence="3" id="KW-0540">Nuclease</keyword>
<dbReference type="EMBL" id="CP165644">
    <property type="protein sequence ID" value="XDU67609.1"/>
    <property type="molecule type" value="Genomic_DNA"/>
</dbReference>
<dbReference type="InterPro" id="IPR051916">
    <property type="entry name" value="GPI-anchor_lipid_remodeler"/>
</dbReference>
<feature type="chain" id="PRO_5044226376" evidence="1">
    <location>
        <begin position="22"/>
        <end position="257"/>
    </location>
</feature>
<sequence>MSSIKKMVSLFLMANAIMLSAKELKLMTYNIYGARLTNGQKLGQSIKPYSPDFVSLQEVDRNTQRSNFRDVTSDIAKELGYGYYYFQKAMDYDKGEFGIAFISKYPIEKIYSYELPSMGRERRQLIIAEIQKKVFGKKVLIMNTHLDFKQEMKPEEIESLGVLTSFFDKNDIKFISGDFNFLPTTSYYSEMMKNWKDTYMETRSPEIRSLDKPRIDYIFGNKSNKWRVKSSYYINDNTQDWTKLSDHLPYMAVLDIR</sequence>
<evidence type="ECO:0000259" key="2">
    <source>
        <dbReference type="Pfam" id="PF03372"/>
    </source>
</evidence>
<dbReference type="PANTHER" id="PTHR14859">
    <property type="entry name" value="CALCOFLUOR WHITE HYPERSENSITIVE PROTEIN PRECURSOR"/>
    <property type="match status" value="1"/>
</dbReference>
<dbReference type="Gene3D" id="3.60.10.10">
    <property type="entry name" value="Endonuclease/exonuclease/phosphatase"/>
    <property type="match status" value="1"/>
</dbReference>
<evidence type="ECO:0000256" key="1">
    <source>
        <dbReference type="SAM" id="SignalP"/>
    </source>
</evidence>
<dbReference type="InterPro" id="IPR005135">
    <property type="entry name" value="Endo/exonuclease/phosphatase"/>
</dbReference>
<keyword evidence="3" id="KW-0378">Hydrolase</keyword>
<organism evidence="3">
    <name type="scientific">Leptotrichia rugosa</name>
    <dbReference type="NCBI Taxonomy" id="3239302"/>
    <lineage>
        <taxon>Bacteria</taxon>
        <taxon>Fusobacteriati</taxon>
        <taxon>Fusobacteriota</taxon>
        <taxon>Fusobacteriia</taxon>
        <taxon>Fusobacteriales</taxon>
        <taxon>Leptotrichiaceae</taxon>
        <taxon>Leptotrichia</taxon>
    </lineage>
</organism>
<dbReference type="InterPro" id="IPR036691">
    <property type="entry name" value="Endo/exonu/phosph_ase_sf"/>
</dbReference>
<dbReference type="GO" id="GO:0004519">
    <property type="term" value="F:endonuclease activity"/>
    <property type="evidence" value="ECO:0007669"/>
    <property type="project" value="UniProtKB-KW"/>
</dbReference>
<feature type="domain" description="Endonuclease/exonuclease/phosphatase" evidence="2">
    <location>
        <begin position="27"/>
        <end position="247"/>
    </location>
</feature>
<dbReference type="Pfam" id="PF03372">
    <property type="entry name" value="Exo_endo_phos"/>
    <property type="match status" value="1"/>
</dbReference>
<dbReference type="AlphaFoldDB" id="A0AB39VHN6"/>
<dbReference type="GO" id="GO:0016020">
    <property type="term" value="C:membrane"/>
    <property type="evidence" value="ECO:0007669"/>
    <property type="project" value="GOC"/>
</dbReference>
<keyword evidence="1" id="KW-0732">Signal</keyword>
<gene>
    <name evidence="3" type="ORF">AB8B22_04135</name>
</gene>
<dbReference type="PANTHER" id="PTHR14859:SF15">
    <property type="entry name" value="ENDONUCLEASE_EXONUCLEASE_PHOSPHATASE DOMAIN-CONTAINING PROTEIN"/>
    <property type="match status" value="1"/>
</dbReference>
<dbReference type="RefSeq" id="WP_094080634.1">
    <property type="nucleotide sequence ID" value="NZ_CP165644.1"/>
</dbReference>
<evidence type="ECO:0000313" key="3">
    <source>
        <dbReference type="EMBL" id="XDU67609.1"/>
    </source>
</evidence>
<feature type="signal peptide" evidence="1">
    <location>
        <begin position="1"/>
        <end position="21"/>
    </location>
</feature>
<dbReference type="KEGG" id="lrug:AB8B22_04135"/>
<protein>
    <submittedName>
        <fullName evidence="3">Endonuclease/exonuclease/phosphatase family protein</fullName>
    </submittedName>
</protein>
<accession>A0AB39VHN6</accession>
<dbReference type="GO" id="GO:0006506">
    <property type="term" value="P:GPI anchor biosynthetic process"/>
    <property type="evidence" value="ECO:0007669"/>
    <property type="project" value="TreeGrafter"/>
</dbReference>
<dbReference type="SUPFAM" id="SSF56219">
    <property type="entry name" value="DNase I-like"/>
    <property type="match status" value="1"/>
</dbReference>
<reference evidence="3" key="1">
    <citation type="submission" date="2024-07" db="EMBL/GenBank/DDBJ databases">
        <authorList>
            <person name="Li X.-J."/>
            <person name="Wang X."/>
        </authorList>
    </citation>
    <scope>NUCLEOTIDE SEQUENCE</scope>
    <source>
        <strain evidence="3">HSP-334</strain>
    </source>
</reference>